<dbReference type="PANTHER" id="PTHR33217">
    <property type="entry name" value="TRANSPOSASE FOR INSERTION SEQUENCE ELEMENT IS1081"/>
    <property type="match status" value="1"/>
</dbReference>
<dbReference type="EMBL" id="MLIQ01000028">
    <property type="protein sequence ID" value="OHU49606.1"/>
    <property type="molecule type" value="Genomic_DNA"/>
</dbReference>
<dbReference type="GO" id="GO:0004803">
    <property type="term" value="F:transposase activity"/>
    <property type="evidence" value="ECO:0007669"/>
    <property type="project" value="UniProtKB-UniRule"/>
</dbReference>
<name>A0A1S1LKD0_MYCCH</name>
<evidence type="ECO:0000256" key="5">
    <source>
        <dbReference type="ARBA" id="ARBA00023172"/>
    </source>
</evidence>
<comment type="similarity">
    <text evidence="2 6">Belongs to the transposase mutator family.</text>
</comment>
<keyword evidence="3 6" id="KW-0815">Transposition</keyword>
<reference evidence="8 9" key="1">
    <citation type="submission" date="2016-10" db="EMBL/GenBank/DDBJ databases">
        <title>Evaluation of Human, Veterinary and Environmental Mycobacterium chelonae Isolates by Core Genome Phylogenomic Analysis, Targeted Gene Comparison, and Anti-microbial Susceptibility Patterns: A Tale of Mistaken Identities.</title>
        <authorList>
            <person name="Fogelson S.B."/>
            <person name="Camus A.C."/>
            <person name="Lorenz W."/>
            <person name="Vasireddy R."/>
            <person name="Vasireddy S."/>
            <person name="Smith T."/>
            <person name="Brown-Elliott B.A."/>
            <person name="Wallace R.J.Jr."/>
            <person name="Hasan N.A."/>
            <person name="Reischl U."/>
            <person name="Sanchez S."/>
        </authorList>
    </citation>
    <scope>NUCLEOTIDE SEQUENCE [LARGE SCALE GENOMIC DNA]</scope>
    <source>
        <strain evidence="8 9">15515</strain>
    </source>
</reference>
<keyword evidence="5 6" id="KW-0233">DNA recombination</keyword>
<dbReference type="GO" id="GO:0006313">
    <property type="term" value="P:DNA transposition"/>
    <property type="evidence" value="ECO:0007669"/>
    <property type="project" value="UniProtKB-UniRule"/>
</dbReference>
<evidence type="ECO:0000313" key="9">
    <source>
        <dbReference type="Proteomes" id="UP000180043"/>
    </source>
</evidence>
<evidence type="ECO:0000256" key="1">
    <source>
        <dbReference type="ARBA" id="ARBA00002190"/>
    </source>
</evidence>
<feature type="region of interest" description="Disordered" evidence="7">
    <location>
        <begin position="418"/>
        <end position="437"/>
    </location>
</feature>
<sequence length="437" mass="47865">MLTVVHDADSSNEDAGSSRSLLDEIVRDGARQMLAAALRAEVAAYIEAHAGELDENGHRLVVRNGYHREREVLTAAGAVSVTAPRVNDKRVDPDTGERQRFSSAILPAWVRKSPQMTEVLPLLYLHGLSTSDFGPALEQFLGSGAGLSATTITRLTTQWQDEAKAFEARDLSGTDYVYLWVDGIHLKVRLEQEKLCLLVMIGVRADGRKELVALTDGYRESAESWADLLRSCRRRGMTAPVLAVGDGALGFWKAVREVFPATGEQRCWFHKQANVLACLPKSAHPGAIAAMREIYNAEDIDHAQVAIKAFEVDYGAKYPKAVAKIVDDADVLLEFYKYPAEHWVHLRTTNPIESTFATVRLRTKVTKGPGSRVAGMAMAYKLIDAAQARWRAVNAPHLVALVRAGAIFHKGKLLERPTDITPSADSAPTESTGTEVA</sequence>
<dbReference type="Proteomes" id="UP000180043">
    <property type="component" value="Unassembled WGS sequence"/>
</dbReference>
<dbReference type="RefSeq" id="WP_052536990.1">
    <property type="nucleotide sequence ID" value="NZ_MLIQ01000028.1"/>
</dbReference>
<organism evidence="8 9">
    <name type="scientific">Mycobacteroides chelonae</name>
    <name type="common">Mycobacterium chelonae</name>
    <dbReference type="NCBI Taxonomy" id="1774"/>
    <lineage>
        <taxon>Bacteria</taxon>
        <taxon>Bacillati</taxon>
        <taxon>Actinomycetota</taxon>
        <taxon>Actinomycetes</taxon>
        <taxon>Mycobacteriales</taxon>
        <taxon>Mycobacteriaceae</taxon>
        <taxon>Mycobacteroides</taxon>
    </lineage>
</organism>
<dbReference type="GO" id="GO:0003677">
    <property type="term" value="F:DNA binding"/>
    <property type="evidence" value="ECO:0007669"/>
    <property type="project" value="UniProtKB-UniRule"/>
</dbReference>
<comment type="function">
    <text evidence="1 6">Required for the transposition of the insertion element.</text>
</comment>
<evidence type="ECO:0000256" key="4">
    <source>
        <dbReference type="ARBA" id="ARBA00023125"/>
    </source>
</evidence>
<feature type="compositionally biased region" description="Polar residues" evidence="7">
    <location>
        <begin position="420"/>
        <end position="437"/>
    </location>
</feature>
<protein>
    <recommendedName>
        <fullName evidence="6">Mutator family transposase</fullName>
    </recommendedName>
</protein>
<evidence type="ECO:0000256" key="3">
    <source>
        <dbReference type="ARBA" id="ARBA00022578"/>
    </source>
</evidence>
<dbReference type="Pfam" id="PF00872">
    <property type="entry name" value="Transposase_mut"/>
    <property type="match status" value="1"/>
</dbReference>
<evidence type="ECO:0000313" key="8">
    <source>
        <dbReference type="EMBL" id="OHU49606.1"/>
    </source>
</evidence>
<evidence type="ECO:0000256" key="7">
    <source>
        <dbReference type="SAM" id="MobiDB-lite"/>
    </source>
</evidence>
<comment type="caution">
    <text evidence="8">The sequence shown here is derived from an EMBL/GenBank/DDBJ whole genome shotgun (WGS) entry which is preliminary data.</text>
</comment>
<accession>A0A1S1LKD0</accession>
<keyword evidence="4 6" id="KW-0238">DNA-binding</keyword>
<gene>
    <name evidence="8" type="ORF">BKG82_23965</name>
</gene>
<keyword evidence="6" id="KW-0814">Transposable element</keyword>
<dbReference type="PANTHER" id="PTHR33217:SF9">
    <property type="entry name" value="MUTATOR FAMILY TRANSPOSASE"/>
    <property type="match status" value="1"/>
</dbReference>
<dbReference type="PROSITE" id="PS01007">
    <property type="entry name" value="TRANSPOSASE_MUTATOR"/>
    <property type="match status" value="1"/>
</dbReference>
<dbReference type="InterPro" id="IPR001207">
    <property type="entry name" value="Transposase_mutator"/>
</dbReference>
<evidence type="ECO:0000256" key="6">
    <source>
        <dbReference type="RuleBase" id="RU365089"/>
    </source>
</evidence>
<dbReference type="AlphaFoldDB" id="A0A1S1LKD0"/>
<dbReference type="NCBIfam" id="NF033543">
    <property type="entry name" value="transpos_IS256"/>
    <property type="match status" value="1"/>
</dbReference>
<proteinExistence type="inferred from homology"/>
<evidence type="ECO:0000256" key="2">
    <source>
        <dbReference type="ARBA" id="ARBA00010961"/>
    </source>
</evidence>